<feature type="domain" description="M23ase beta-sheet core" evidence="4">
    <location>
        <begin position="276"/>
        <end position="371"/>
    </location>
</feature>
<dbReference type="InterPro" id="IPR050570">
    <property type="entry name" value="Cell_wall_metabolism_enzyme"/>
</dbReference>
<evidence type="ECO:0000256" key="1">
    <source>
        <dbReference type="SAM" id="Coils"/>
    </source>
</evidence>
<evidence type="ECO:0000259" key="4">
    <source>
        <dbReference type="Pfam" id="PF01551"/>
    </source>
</evidence>
<evidence type="ECO:0000313" key="5">
    <source>
        <dbReference type="EMBL" id="RHF51761.1"/>
    </source>
</evidence>
<comment type="caution">
    <text evidence="5">The sequence shown here is derived from an EMBL/GenBank/DDBJ whole genome shotgun (WGS) entry which is preliminary data.</text>
</comment>
<dbReference type="SUPFAM" id="SSF51261">
    <property type="entry name" value="Duplicated hybrid motif"/>
    <property type="match status" value="1"/>
</dbReference>
<feature type="region of interest" description="Disordered" evidence="2">
    <location>
        <begin position="1"/>
        <end position="27"/>
    </location>
</feature>
<dbReference type="RefSeq" id="WP_118175953.1">
    <property type="nucleotide sequence ID" value="NZ_JAQEAO010000008.1"/>
</dbReference>
<dbReference type="Proteomes" id="UP000283442">
    <property type="component" value="Unassembled WGS sequence"/>
</dbReference>
<evidence type="ECO:0000256" key="3">
    <source>
        <dbReference type="SAM" id="Phobius"/>
    </source>
</evidence>
<keyword evidence="3" id="KW-0812">Transmembrane</keyword>
<gene>
    <name evidence="5" type="ORF">DW674_05930</name>
</gene>
<keyword evidence="3" id="KW-0472">Membrane</keyword>
<keyword evidence="3" id="KW-1133">Transmembrane helix</keyword>
<dbReference type="PANTHER" id="PTHR21666">
    <property type="entry name" value="PEPTIDASE-RELATED"/>
    <property type="match status" value="1"/>
</dbReference>
<feature type="region of interest" description="Disordered" evidence="2">
    <location>
        <begin position="158"/>
        <end position="196"/>
    </location>
</feature>
<proteinExistence type="predicted"/>
<feature type="transmembrane region" description="Helical" evidence="3">
    <location>
        <begin position="81"/>
        <end position="102"/>
    </location>
</feature>
<dbReference type="PANTHER" id="PTHR21666:SF270">
    <property type="entry name" value="MUREIN HYDROLASE ACTIVATOR ENVC"/>
    <property type="match status" value="1"/>
</dbReference>
<dbReference type="Gene3D" id="2.70.70.10">
    <property type="entry name" value="Glucose Permease (Domain IIA)"/>
    <property type="match status" value="1"/>
</dbReference>
<dbReference type="OrthoDB" id="9809488at2"/>
<dbReference type="CDD" id="cd12797">
    <property type="entry name" value="M23_peptidase"/>
    <property type="match status" value="1"/>
</dbReference>
<protein>
    <submittedName>
        <fullName evidence="5">M23 family peptidase</fullName>
    </submittedName>
</protein>
<organism evidence="5 6">
    <name type="scientific">Mitsuokella multacida</name>
    <dbReference type="NCBI Taxonomy" id="52226"/>
    <lineage>
        <taxon>Bacteria</taxon>
        <taxon>Bacillati</taxon>
        <taxon>Bacillota</taxon>
        <taxon>Negativicutes</taxon>
        <taxon>Selenomonadales</taxon>
        <taxon>Selenomonadaceae</taxon>
        <taxon>Mitsuokella</taxon>
    </lineage>
</organism>
<evidence type="ECO:0000313" key="6">
    <source>
        <dbReference type="Proteomes" id="UP000283442"/>
    </source>
</evidence>
<keyword evidence="1" id="KW-0175">Coiled coil</keyword>
<dbReference type="InterPro" id="IPR011055">
    <property type="entry name" value="Dup_hybrid_motif"/>
</dbReference>
<feature type="coiled-coil region" evidence="1">
    <location>
        <begin position="197"/>
        <end position="231"/>
    </location>
</feature>
<dbReference type="GO" id="GO:0004222">
    <property type="term" value="F:metalloendopeptidase activity"/>
    <property type="evidence" value="ECO:0007669"/>
    <property type="project" value="TreeGrafter"/>
</dbReference>
<sequence length="375" mass="39923">MAKSEEQKVQKAATAAEQEGVTEQTTVMAPLSDEAVKAAVETEKVKDTKKKKAKKKQTIYTIKLIPDDDGDTKSIRLSERVLKYGIASVAAGALLFVGAFSYSVYSTFANQNGAAEIHELREVNNIQQEQLLQLSKKANALQDEIDQLTQLESDLRRMSGAGPAQDDGSGDGSGLTNDGMSGKHDGQGGPYAQQPSLDNVSEALDNVEKDIEKRRASLLELQEQLKAQQESMGTPGMVSLPGSLVGSTVSVTTPTGWPARGEVSSPYGLRWNGSDFHPGIDIANDMGTPIVATADGTVTTAGWNAGGYGNMVDIDHGNGITTRYGHAMQVVVSAGQHVRRGQIIAYMGSTGFSTGPHVHYEVRVNGQAVNPVSYL</sequence>
<name>A0A414NWZ2_9FIRM</name>
<dbReference type="Pfam" id="PF01551">
    <property type="entry name" value="Peptidase_M23"/>
    <property type="match status" value="1"/>
</dbReference>
<dbReference type="AlphaFoldDB" id="A0A414NWZ2"/>
<reference evidence="5 6" key="1">
    <citation type="submission" date="2018-08" db="EMBL/GenBank/DDBJ databases">
        <title>A genome reference for cultivated species of the human gut microbiota.</title>
        <authorList>
            <person name="Zou Y."/>
            <person name="Xue W."/>
            <person name="Luo G."/>
        </authorList>
    </citation>
    <scope>NUCLEOTIDE SEQUENCE [LARGE SCALE GENOMIC DNA]</scope>
    <source>
        <strain evidence="5 6">AM25-21AC</strain>
    </source>
</reference>
<evidence type="ECO:0000256" key="2">
    <source>
        <dbReference type="SAM" id="MobiDB-lite"/>
    </source>
</evidence>
<accession>A0A414NWZ2</accession>
<dbReference type="InterPro" id="IPR016047">
    <property type="entry name" value="M23ase_b-sheet_dom"/>
</dbReference>
<dbReference type="EMBL" id="QRHE01000005">
    <property type="protein sequence ID" value="RHF51761.1"/>
    <property type="molecule type" value="Genomic_DNA"/>
</dbReference>